<gene>
    <name evidence="2" type="ORF">HII30_06495</name>
</gene>
<sequence>MWQYMVVFLLGSIPWFEIATVIPLSILAGLNPVLVGLLAFLGNLLTVYLLVIFFDKVRQWRSAKKGQSTQNSKRRERGTAVWNKYGLPGLSLLGPLIIGSHIAIFIGILLGAKKHLALLWMTVSLAIWSVIFTILSVYGVDWFQSLRG</sequence>
<keyword evidence="1" id="KW-1133">Transmembrane helix</keyword>
<dbReference type="InterPro" id="IPR009577">
    <property type="entry name" value="Sm_multidrug_ex"/>
</dbReference>
<evidence type="ECO:0000256" key="1">
    <source>
        <dbReference type="SAM" id="Phobius"/>
    </source>
</evidence>
<reference evidence="2 3" key="1">
    <citation type="submission" date="2020-04" db="EMBL/GenBank/DDBJ databases">
        <title>Paenibacillus algicola sp. nov., a novel marine bacterium producing alginate lyase.</title>
        <authorList>
            <person name="Huang H."/>
        </authorList>
    </citation>
    <scope>NUCLEOTIDE SEQUENCE [LARGE SCALE GENOMIC DNA]</scope>
    <source>
        <strain evidence="2 3">L7-75</strain>
    </source>
</reference>
<keyword evidence="1" id="KW-0472">Membrane</keyword>
<evidence type="ECO:0000313" key="3">
    <source>
        <dbReference type="Proteomes" id="UP000565468"/>
    </source>
</evidence>
<dbReference type="Pfam" id="PF06695">
    <property type="entry name" value="Sm_multidrug_ex"/>
    <property type="match status" value="1"/>
</dbReference>
<dbReference type="Proteomes" id="UP000565468">
    <property type="component" value="Unassembled WGS sequence"/>
</dbReference>
<feature type="transmembrane region" description="Helical" evidence="1">
    <location>
        <begin position="118"/>
        <end position="140"/>
    </location>
</feature>
<name>A0A848M787_PAELE</name>
<protein>
    <submittedName>
        <fullName evidence="2">Small multi-drug export protein</fullName>
    </submittedName>
</protein>
<feature type="transmembrane region" description="Helical" evidence="1">
    <location>
        <begin position="7"/>
        <end position="27"/>
    </location>
</feature>
<dbReference type="AlphaFoldDB" id="A0A848M787"/>
<proteinExistence type="predicted"/>
<feature type="transmembrane region" description="Helical" evidence="1">
    <location>
        <begin position="92"/>
        <end position="112"/>
    </location>
</feature>
<keyword evidence="1" id="KW-0812">Transmembrane</keyword>
<accession>A0A848M787</accession>
<comment type="caution">
    <text evidence="2">The sequence shown here is derived from an EMBL/GenBank/DDBJ whole genome shotgun (WGS) entry which is preliminary data.</text>
</comment>
<organism evidence="2 3">
    <name type="scientific">Paenibacillus lemnae</name>
    <dbReference type="NCBI Taxonomy" id="1330551"/>
    <lineage>
        <taxon>Bacteria</taxon>
        <taxon>Bacillati</taxon>
        <taxon>Bacillota</taxon>
        <taxon>Bacilli</taxon>
        <taxon>Bacillales</taxon>
        <taxon>Paenibacillaceae</taxon>
        <taxon>Paenibacillus</taxon>
    </lineage>
</organism>
<feature type="transmembrane region" description="Helical" evidence="1">
    <location>
        <begin position="33"/>
        <end position="54"/>
    </location>
</feature>
<evidence type="ECO:0000313" key="2">
    <source>
        <dbReference type="EMBL" id="NMO95434.1"/>
    </source>
</evidence>
<keyword evidence="3" id="KW-1185">Reference proteome</keyword>
<dbReference type="EMBL" id="JABBPN010000004">
    <property type="protein sequence ID" value="NMO95434.1"/>
    <property type="molecule type" value="Genomic_DNA"/>
</dbReference>